<dbReference type="OrthoDB" id="9773047at2"/>
<evidence type="ECO:0000313" key="2">
    <source>
        <dbReference type="EMBL" id="ASR49214.1"/>
    </source>
</evidence>
<dbReference type="InterPro" id="IPR001466">
    <property type="entry name" value="Beta-lactam-related"/>
</dbReference>
<evidence type="ECO:0000259" key="1">
    <source>
        <dbReference type="Pfam" id="PF00144"/>
    </source>
</evidence>
<feature type="domain" description="Beta-lactamase-related" evidence="1">
    <location>
        <begin position="50"/>
        <end position="318"/>
    </location>
</feature>
<dbReference type="EMBL" id="CP020028">
    <property type="protein sequence ID" value="ASR49214.1"/>
    <property type="molecule type" value="Genomic_DNA"/>
</dbReference>
<dbReference type="RefSeq" id="WP_094156439.1">
    <property type="nucleotide sequence ID" value="NZ_CP020028.1"/>
</dbReference>
<dbReference type="SUPFAM" id="SSF56601">
    <property type="entry name" value="beta-lactamase/transpeptidase-like"/>
    <property type="match status" value="1"/>
</dbReference>
<dbReference type="GO" id="GO:0016787">
    <property type="term" value="F:hydrolase activity"/>
    <property type="evidence" value="ECO:0007669"/>
    <property type="project" value="UniProtKB-KW"/>
</dbReference>
<dbReference type="Proteomes" id="UP000214666">
    <property type="component" value="Chromosome"/>
</dbReference>
<gene>
    <name evidence="2" type="ORF">B4V02_22185</name>
</gene>
<accession>A0A222WTK3</accession>
<dbReference type="PANTHER" id="PTHR43283:SF7">
    <property type="entry name" value="BETA-LACTAMASE-RELATED DOMAIN-CONTAINING PROTEIN"/>
    <property type="match status" value="1"/>
</dbReference>
<keyword evidence="3" id="KW-1185">Reference proteome</keyword>
<dbReference type="InterPro" id="IPR050789">
    <property type="entry name" value="Diverse_Enzym_Activities"/>
</dbReference>
<dbReference type="AlphaFoldDB" id="A0A222WTK3"/>
<dbReference type="PANTHER" id="PTHR43283">
    <property type="entry name" value="BETA-LACTAMASE-RELATED"/>
    <property type="match status" value="1"/>
</dbReference>
<name>A0A222WTK3_9BACL</name>
<sequence>MRRYAPLFTAPVARLSALSNGTCEEEGINASLLDQADREIEKKFTKMRSFLLLRRGKLIWERYYNGHEASALNDLRSATKSFTSTLIGIAMARGDMPGPETAVHKLLPEYLPRREDPLLERVTIRHLLTMTSGLYWQTGKKLGEAFIRRFHRSKSWPSFALRLPVQADQLGVFQYRSVDSHLLSVLLTQCCGTDAYTYALQHLFEPLGFGRSGWATDPEGYTMGHIGLYLTSRDMAKFGDCCLHQGFWIGQELIPADWLRQATQRQVEGYPEFGDYGFQWWTGRLHGIDYACAHGHGGQQIYLVPEADAVVVFTADSKVSRWKNPRSLLERYILPAVSSLSLERS</sequence>
<protein>
    <submittedName>
        <fullName evidence="2">Serine hydrolase</fullName>
    </submittedName>
</protein>
<dbReference type="Gene3D" id="3.40.710.10">
    <property type="entry name" value="DD-peptidase/beta-lactamase superfamily"/>
    <property type="match status" value="1"/>
</dbReference>
<dbReference type="STRING" id="172713.GCA_001705305_00406"/>
<dbReference type="Pfam" id="PF00144">
    <property type="entry name" value="Beta-lactamase"/>
    <property type="match status" value="1"/>
</dbReference>
<organism evidence="2 3">
    <name type="scientific">Paenibacillus kribbensis</name>
    <dbReference type="NCBI Taxonomy" id="172713"/>
    <lineage>
        <taxon>Bacteria</taxon>
        <taxon>Bacillati</taxon>
        <taxon>Bacillota</taxon>
        <taxon>Bacilli</taxon>
        <taxon>Bacillales</taxon>
        <taxon>Paenibacillaceae</taxon>
        <taxon>Paenibacillus</taxon>
    </lineage>
</organism>
<evidence type="ECO:0000313" key="3">
    <source>
        <dbReference type="Proteomes" id="UP000214666"/>
    </source>
</evidence>
<dbReference type="KEGG" id="pkb:B4V02_22185"/>
<keyword evidence="2" id="KW-0378">Hydrolase</keyword>
<reference evidence="2 3" key="1">
    <citation type="submission" date="2017-03" db="EMBL/GenBank/DDBJ databases">
        <title>Complete genome sequence of Paenibacillus Kribbensis producing bioflocculants.</title>
        <authorList>
            <person name="Lee H.-G."/>
            <person name="Oh H.-M."/>
        </authorList>
    </citation>
    <scope>NUCLEOTIDE SEQUENCE [LARGE SCALE GENOMIC DNA]</scope>
    <source>
        <strain evidence="2 3">AM49</strain>
    </source>
</reference>
<dbReference type="InterPro" id="IPR012338">
    <property type="entry name" value="Beta-lactam/transpept-like"/>
</dbReference>
<proteinExistence type="predicted"/>